<keyword evidence="2 3" id="KW-0040">ANK repeat</keyword>
<gene>
    <name evidence="5" type="ORF">SAMN05216505_101400</name>
</gene>
<evidence type="ECO:0000256" key="4">
    <source>
        <dbReference type="SAM" id="MobiDB-lite"/>
    </source>
</evidence>
<feature type="region of interest" description="Disordered" evidence="4">
    <location>
        <begin position="1"/>
        <end position="70"/>
    </location>
</feature>
<dbReference type="SMART" id="SM00248">
    <property type="entry name" value="ANK"/>
    <property type="match status" value="2"/>
</dbReference>
<dbReference type="SUPFAM" id="SSF48403">
    <property type="entry name" value="Ankyrin repeat"/>
    <property type="match status" value="1"/>
</dbReference>
<dbReference type="PROSITE" id="PS50297">
    <property type="entry name" value="ANK_REP_REGION"/>
    <property type="match status" value="1"/>
</dbReference>
<keyword evidence="6" id="KW-1185">Reference proteome</keyword>
<dbReference type="PANTHER" id="PTHR24171:SF10">
    <property type="entry name" value="ANKYRIN REPEAT DOMAIN-CONTAINING PROTEIN 29-LIKE"/>
    <property type="match status" value="1"/>
</dbReference>
<dbReference type="EMBL" id="FMZK01000001">
    <property type="protein sequence ID" value="SDC10159.1"/>
    <property type="molecule type" value="Genomic_DNA"/>
</dbReference>
<evidence type="ECO:0000313" key="5">
    <source>
        <dbReference type="EMBL" id="SDC10159.1"/>
    </source>
</evidence>
<proteinExistence type="predicted"/>
<dbReference type="PANTHER" id="PTHR24171">
    <property type="entry name" value="ANKYRIN REPEAT DOMAIN-CONTAINING PROTEIN 39-RELATED"/>
    <property type="match status" value="1"/>
</dbReference>
<evidence type="ECO:0000256" key="1">
    <source>
        <dbReference type="ARBA" id="ARBA00022737"/>
    </source>
</evidence>
<dbReference type="PROSITE" id="PS50088">
    <property type="entry name" value="ANK_REPEAT"/>
    <property type="match status" value="1"/>
</dbReference>
<keyword evidence="1" id="KW-0677">Repeat</keyword>
<dbReference type="InterPro" id="IPR036770">
    <property type="entry name" value="Ankyrin_rpt-contain_sf"/>
</dbReference>
<protein>
    <submittedName>
        <fullName evidence="5">Ankyrin repeat-containing protein</fullName>
    </submittedName>
</protein>
<organism evidence="5 6">
    <name type="scientific">Streptomyces prasinopilosus</name>
    <dbReference type="NCBI Taxonomy" id="67344"/>
    <lineage>
        <taxon>Bacteria</taxon>
        <taxon>Bacillati</taxon>
        <taxon>Actinomycetota</taxon>
        <taxon>Actinomycetes</taxon>
        <taxon>Kitasatosporales</taxon>
        <taxon>Streptomycetaceae</taxon>
        <taxon>Streptomyces</taxon>
    </lineage>
</organism>
<dbReference type="Gene3D" id="1.25.40.20">
    <property type="entry name" value="Ankyrin repeat-containing domain"/>
    <property type="match status" value="1"/>
</dbReference>
<evidence type="ECO:0000256" key="3">
    <source>
        <dbReference type="PROSITE-ProRule" id="PRU00023"/>
    </source>
</evidence>
<dbReference type="AlphaFoldDB" id="A0A1G6IUI1"/>
<feature type="compositionally biased region" description="Basic residues" evidence="4">
    <location>
        <begin position="21"/>
        <end position="30"/>
    </location>
</feature>
<feature type="repeat" description="ANK" evidence="3">
    <location>
        <begin position="113"/>
        <end position="145"/>
    </location>
</feature>
<evidence type="ECO:0000313" key="6">
    <source>
        <dbReference type="Proteomes" id="UP000182100"/>
    </source>
</evidence>
<reference evidence="6" key="1">
    <citation type="submission" date="2016-10" db="EMBL/GenBank/DDBJ databases">
        <authorList>
            <person name="Varghese N."/>
            <person name="Submissions S."/>
        </authorList>
    </citation>
    <scope>NUCLEOTIDE SEQUENCE [LARGE SCALE GENOMIC DNA]</scope>
    <source>
        <strain evidence="6">CGMCC 4.3504</strain>
    </source>
</reference>
<sequence length="195" mass="20735">MPGADHDTVARAGHGALATRRPPHDRRHPLDRHDRATGATRLTGTPARPHDRRDRLTSTTARPGEMRMSRDGLTPEQTERVVALAMDLAREGDTGQLVEFVEHGLPVDVTDADGNTLLMLAAYHGHAGTVRALIGLGADPDLRNARDQTPLAGALFKGADEVVGVLREAGADLDSGTPTARAAAAMFGRAHLLED</sequence>
<dbReference type="STRING" id="67344.SAMN05216505_101400"/>
<accession>A0A1G6IUI1</accession>
<name>A0A1G6IUI1_9ACTN</name>
<dbReference type="InterPro" id="IPR002110">
    <property type="entry name" value="Ankyrin_rpt"/>
</dbReference>
<evidence type="ECO:0000256" key="2">
    <source>
        <dbReference type="ARBA" id="ARBA00023043"/>
    </source>
</evidence>
<dbReference type="Proteomes" id="UP000182100">
    <property type="component" value="Unassembled WGS sequence"/>
</dbReference>
<dbReference type="Pfam" id="PF12796">
    <property type="entry name" value="Ank_2"/>
    <property type="match status" value="1"/>
</dbReference>